<protein>
    <submittedName>
        <fullName evidence="3">DUF2326 domain-containing protein</fullName>
    </submittedName>
</protein>
<comment type="caution">
    <text evidence="3">The sequence shown here is derived from an EMBL/GenBank/DDBJ whole genome shotgun (WGS) entry which is preliminary data.</text>
</comment>
<feature type="coiled-coil region" evidence="1">
    <location>
        <begin position="27"/>
        <end position="54"/>
    </location>
</feature>
<accession>A0ABT9I658</accession>
<evidence type="ECO:0000313" key="4">
    <source>
        <dbReference type="Proteomes" id="UP001231109"/>
    </source>
</evidence>
<evidence type="ECO:0000313" key="3">
    <source>
        <dbReference type="EMBL" id="MDP5138510.1"/>
    </source>
</evidence>
<gene>
    <name evidence="3" type="ORF">ORJ04_21415</name>
</gene>
<dbReference type="EMBL" id="JAPJDZ010000182">
    <property type="protein sequence ID" value="MDP5138510.1"/>
    <property type="molecule type" value="Genomic_DNA"/>
</dbReference>
<name>A0ABT9I658_9GAMM</name>
<evidence type="ECO:0000259" key="2">
    <source>
        <dbReference type="Pfam" id="PF10088"/>
    </source>
</evidence>
<proteinExistence type="predicted"/>
<keyword evidence="1" id="KW-0175">Coiled coil</keyword>
<dbReference type="InterPro" id="IPR018760">
    <property type="entry name" value="DUF2326"/>
</dbReference>
<evidence type="ECO:0000256" key="1">
    <source>
        <dbReference type="SAM" id="Coils"/>
    </source>
</evidence>
<dbReference type="Pfam" id="PF10088">
    <property type="entry name" value="DUF2326"/>
    <property type="match status" value="1"/>
</dbReference>
<dbReference type="Proteomes" id="UP001231109">
    <property type="component" value="Unassembled WGS sequence"/>
</dbReference>
<organism evidence="3 4">
    <name type="scientific">Rheinheimera baltica</name>
    <dbReference type="NCBI Taxonomy" id="67576"/>
    <lineage>
        <taxon>Bacteria</taxon>
        <taxon>Pseudomonadati</taxon>
        <taxon>Pseudomonadota</taxon>
        <taxon>Gammaproteobacteria</taxon>
        <taxon>Chromatiales</taxon>
        <taxon>Chromatiaceae</taxon>
        <taxon>Rheinheimera</taxon>
    </lineage>
</organism>
<reference evidence="3 4" key="1">
    <citation type="submission" date="2022-11" db="EMBL/GenBank/DDBJ databases">
        <title>Viruses from the air-sea interface of a natural surface slick.</title>
        <authorList>
            <person name="Rahlff J."/>
            <person name="Holmfeldt K."/>
        </authorList>
    </citation>
    <scope>NUCLEOTIDE SEQUENCE [LARGE SCALE GENOMIC DNA]</scope>
    <source>
        <strain evidence="3 4">SMS4</strain>
    </source>
</reference>
<feature type="domain" description="DUF2326" evidence="2">
    <location>
        <begin position="211"/>
        <end position="303"/>
    </location>
</feature>
<keyword evidence="4" id="KW-1185">Reference proteome</keyword>
<sequence length="322" mass="36867">MTSEIESIKDSLKKNVTDIKSLINDRNISLKKEKDELLEKRNSLSAQLARIDSNLDGSKIRNSKSFQVVTDFFPEIDAGKLEKVETFHKGITKILKTQLNAEKKLIVESLSVADSDIEKLDKELLKIVDSKEESVYLLERLMELDRSNRDLITQNEYWSRESKIKEEISQIRNEIGETIKESISEIEKSLNSGMKYYIESICHDKAILPTLSLDSTDYKFSHGDDRGTGKGFANMIALDLTFLEKTHLPCIIHDSLLFKNLDIPAVESLIKIYSGFTKQIFISIDEVSKYSGDVKSLIQSSEFIKLDKDKLAFKVKWKSRQE</sequence>
<dbReference type="RefSeq" id="WP_305977629.1">
    <property type="nucleotide sequence ID" value="NZ_JAPJDZ010000182.1"/>
</dbReference>